<feature type="compositionally biased region" description="Low complexity" evidence="1">
    <location>
        <begin position="1183"/>
        <end position="1196"/>
    </location>
</feature>
<dbReference type="STRING" id="3818.A0A445BEG5"/>
<accession>A0A445BEG5</accession>
<gene>
    <name evidence="2" type="ORF">Ahy_A09g041955</name>
</gene>
<name>A0A445BEG5_ARAHY</name>
<feature type="compositionally biased region" description="Polar residues" evidence="1">
    <location>
        <begin position="577"/>
        <end position="587"/>
    </location>
</feature>
<dbReference type="EMBL" id="SDMP01000009">
    <property type="protein sequence ID" value="RYR37021.1"/>
    <property type="molecule type" value="Genomic_DNA"/>
</dbReference>
<evidence type="ECO:0000313" key="3">
    <source>
        <dbReference type="Proteomes" id="UP000289738"/>
    </source>
</evidence>
<reference evidence="2 3" key="1">
    <citation type="submission" date="2019-01" db="EMBL/GenBank/DDBJ databases">
        <title>Sequencing of cultivated peanut Arachis hypogaea provides insights into genome evolution and oil improvement.</title>
        <authorList>
            <person name="Chen X."/>
        </authorList>
    </citation>
    <scope>NUCLEOTIDE SEQUENCE [LARGE SCALE GENOMIC DNA]</scope>
    <source>
        <strain evidence="3">cv. Fuhuasheng</strain>
        <tissue evidence="2">Leaves</tissue>
    </source>
</reference>
<dbReference type="PANTHER" id="PTHR31115:SF2">
    <property type="entry name" value="OS05G0107300 PROTEIN"/>
    <property type="match status" value="1"/>
</dbReference>
<dbReference type="Proteomes" id="UP000289738">
    <property type="component" value="Chromosome A09"/>
</dbReference>
<sequence>MAGNTRFDLSATSPEEPVFKGTFLNGQRGILMNGSLDRSASFCDGNEGQVCSTVSRGNYTSTGDPAPVAQYLMLDPITMGDQKYTRSGELRRVLGITFGSTREDCAFGTANLKHPPPVATEELKLFKASVQEASARARYRSKRLDESLHKLKCWEALNMKKQLRNEILTNERLGGGPHFLKMGSQTHRNPSEHVNQRLEDRPKNVILNKRIRTSATEIRAEGQSTSCMRQPLAVGKDRDNMKDSSRGCDTVEEKMRKLPAGGETWDKKMKRKRSMGTFFSRSNDGEGELKRVMHLKLTNESGMQSSDAQGLRSGYTVGNSKLDVASLSTISIACATAKNEQEKVSRDSIDGLNNERDAHKGSKFNVRDNNYTGGTYALPKGKASRAPRTAPLMAGNSSSVSHSSEMLETWEQPSSTNKPHLVTINRKRPLPAGSSSSPMAQWVGQRPQKISRTRRANVVSPVLNCDEVQVSLEGCSPVDVGTRMTFTTVSKDAVNIIKEGRVKHENVSSPTRLSESEESVAGENGECKLNEKGLGSNDVDERAINNSYNLSSPALATKKKKMPGKEIGDGLRRQGRSNRGASVSKNGISPVKEKLEIATLTKPIRSMKHSSEKNGSKSGRPPLKKSCDRKTITRNGLPSTSDSPDIAGESDDDREELLAAANFASNASYIGCSSSFWKKLEPYFGPVNLEDIAYLKHLVKSTEEDHRCLSQMLGLGTDALDERTHTDNILSQGSLSGERERRVLNQTDSIKMSLMADMLDQHVDASFLSRQTVTEGNKVPPLYQRVLAALIIDDQIEETVGDGNMSFSEYEFNSNMVSCNGNASFTNGTAHGHEGDVFLQQMHQGPLHPRTEKLDMLSENGIPDMHRVSCSSSFNCDYEQLGVEDRILLELQSVGLYPEPVPGLADGDCEAIDQDILQLQKELHQQVTEKGKGLMKLIPAVEEGREMEQRALEQVAMEKLVELAYKKKLATRGSSAARNGLTKVAKPVALAFMKRTLARCRKFVETGRSCFLEPVFKDVLFASPARNGNAGPVLAVNLPQTLNSQQDHAFSGLFPCKEQEVLGNLDNPSDQDFARTGPILNRGKKKEVLLDDVSGCAALRSESTLGNSFMGGAKGKRSGRERDKGTSARNSASKGGRGERKTKAKPKQKSAQLSTSGIGSHSQLMENNNTEHKLASGSNEPTSSGSNKKSKVGSASHVSIDPEEPMDFANLHELDPMELGVDSELNGHQDLDSWLNIDEDGLQDDAVGLDIPMDDLSDLNMLL</sequence>
<feature type="compositionally biased region" description="Basic and acidic residues" evidence="1">
    <location>
        <begin position="563"/>
        <end position="572"/>
    </location>
</feature>
<feature type="region of interest" description="Disordered" evidence="1">
    <location>
        <begin position="550"/>
        <end position="652"/>
    </location>
</feature>
<protein>
    <submittedName>
        <fullName evidence="2">Uncharacterized protein</fullName>
    </submittedName>
</protein>
<proteinExistence type="predicted"/>
<feature type="region of interest" description="Disordered" evidence="1">
    <location>
        <begin position="1105"/>
        <end position="1203"/>
    </location>
</feature>
<organism evidence="2 3">
    <name type="scientific">Arachis hypogaea</name>
    <name type="common">Peanut</name>
    <dbReference type="NCBI Taxonomy" id="3818"/>
    <lineage>
        <taxon>Eukaryota</taxon>
        <taxon>Viridiplantae</taxon>
        <taxon>Streptophyta</taxon>
        <taxon>Embryophyta</taxon>
        <taxon>Tracheophyta</taxon>
        <taxon>Spermatophyta</taxon>
        <taxon>Magnoliopsida</taxon>
        <taxon>eudicotyledons</taxon>
        <taxon>Gunneridae</taxon>
        <taxon>Pentapetalae</taxon>
        <taxon>rosids</taxon>
        <taxon>fabids</taxon>
        <taxon>Fabales</taxon>
        <taxon>Fabaceae</taxon>
        <taxon>Papilionoideae</taxon>
        <taxon>50 kb inversion clade</taxon>
        <taxon>dalbergioids sensu lato</taxon>
        <taxon>Dalbergieae</taxon>
        <taxon>Pterocarpus clade</taxon>
        <taxon>Arachis</taxon>
    </lineage>
</organism>
<dbReference type="OrthoDB" id="1915143at2759"/>
<feature type="region of interest" description="Disordered" evidence="1">
    <location>
        <begin position="505"/>
        <end position="535"/>
    </location>
</feature>
<dbReference type="Gramene" id="arahy.Tifrunner.gnm2.ann2.Ah09g400100.1">
    <property type="protein sequence ID" value="arahy.Tifrunner.gnm2.ann2.Ah09g400100.1-CDS"/>
    <property type="gene ID" value="arahy.Tifrunner.gnm2.ann2.Ah09g400100"/>
</dbReference>
<feature type="compositionally biased region" description="Polar residues" evidence="1">
    <location>
        <begin position="633"/>
        <end position="643"/>
    </location>
</feature>
<dbReference type="PANTHER" id="PTHR31115">
    <property type="entry name" value="OS05G0107300 PROTEIN"/>
    <property type="match status" value="1"/>
</dbReference>
<dbReference type="AlphaFoldDB" id="A0A445BEG5"/>
<feature type="compositionally biased region" description="Polar residues" evidence="1">
    <location>
        <begin position="1149"/>
        <end position="1168"/>
    </location>
</feature>
<comment type="caution">
    <text evidence="2">The sequence shown here is derived from an EMBL/GenBank/DDBJ whole genome shotgun (WGS) entry which is preliminary data.</text>
</comment>
<evidence type="ECO:0000256" key="1">
    <source>
        <dbReference type="SAM" id="MobiDB-lite"/>
    </source>
</evidence>
<evidence type="ECO:0000313" key="2">
    <source>
        <dbReference type="EMBL" id="RYR37021.1"/>
    </source>
</evidence>
<keyword evidence="3" id="KW-1185">Reference proteome</keyword>